<name>A0AAE3U712_9BACT</name>
<dbReference type="Proteomes" id="UP001241110">
    <property type="component" value="Unassembled WGS sequence"/>
</dbReference>
<accession>A0AAE3U712</accession>
<evidence type="ECO:0000313" key="2">
    <source>
        <dbReference type="Proteomes" id="UP001241110"/>
    </source>
</evidence>
<proteinExistence type="predicted"/>
<dbReference type="RefSeq" id="WP_313981542.1">
    <property type="nucleotide sequence ID" value="NZ_JASJOS010000007.1"/>
</dbReference>
<dbReference type="EMBL" id="JASJOS010000007">
    <property type="protein sequence ID" value="MDJ1482429.1"/>
    <property type="molecule type" value="Genomic_DNA"/>
</dbReference>
<organism evidence="1 2">
    <name type="scientific">Xanthocytophaga flava</name>
    <dbReference type="NCBI Taxonomy" id="3048013"/>
    <lineage>
        <taxon>Bacteria</taxon>
        <taxon>Pseudomonadati</taxon>
        <taxon>Bacteroidota</taxon>
        <taxon>Cytophagia</taxon>
        <taxon>Cytophagales</taxon>
        <taxon>Rhodocytophagaceae</taxon>
        <taxon>Xanthocytophaga</taxon>
    </lineage>
</organism>
<comment type="caution">
    <text evidence="1">The sequence shown here is derived from an EMBL/GenBank/DDBJ whole genome shotgun (WGS) entry which is preliminary data.</text>
</comment>
<reference evidence="1" key="1">
    <citation type="submission" date="2023-05" db="EMBL/GenBank/DDBJ databases">
        <authorList>
            <person name="Zhang X."/>
        </authorList>
    </citation>
    <scope>NUCLEOTIDE SEQUENCE</scope>
    <source>
        <strain evidence="1">YF14B1</strain>
    </source>
</reference>
<evidence type="ECO:0000313" key="1">
    <source>
        <dbReference type="EMBL" id="MDJ1482429.1"/>
    </source>
</evidence>
<gene>
    <name evidence="1" type="ORF">QNI16_18130</name>
</gene>
<protein>
    <submittedName>
        <fullName evidence="1">Uncharacterized protein</fullName>
    </submittedName>
</protein>
<sequence length="46" mass="5452">MPFLFRSRTCHEWQASRDRQVVTGRSFQEFIEKKYAKGEDSNEKGA</sequence>
<dbReference type="AlphaFoldDB" id="A0AAE3U712"/>